<sequence length="391" mass="42681">MTAPDSWQPVIALCDAVTADLPRLVPGIVEIIRREVPGYHVVDRDEHIVGVTEQFEGLLIGLSTRRPPSARERDRARELGRLRAREGVSMQSLMGAYHVGYREMWNVLLTRADERDPGLAAHLVRLVGTVWTWVQQATTAAADAYGEAVRAEDAAQLGLTYRFLDALLAGGASPADLTRLAHAITLDPGGDFQAVCSPAACWSDERLAELRLALRRPRGVLRCVNRGTTMLALLQRIPAEALLTEMRRREPHAPIGVGLPRPGLPGAAATIVDAQQVLPLARGGAVAHFRDEWLPATVLPQADRLAAVLASVRAPAAEHPDLADTVRHFADHGMSLAATGRVLHVHPNTVKYRLDRWQELTGWDARTWDGLSRSMLGLGLFAPAPNEVIER</sequence>
<gene>
    <name evidence="5" type="ORF">AWN90_00320</name>
</gene>
<evidence type="ECO:0000313" key="6">
    <source>
        <dbReference type="Proteomes" id="UP000076512"/>
    </source>
</evidence>
<dbReference type="InterPro" id="IPR042070">
    <property type="entry name" value="PucR_C-HTH_sf"/>
</dbReference>
<dbReference type="PANTHER" id="PTHR33744:SF7">
    <property type="entry name" value="PUCR FAMILY TRANSCRIPTIONAL REGULATOR"/>
    <property type="match status" value="1"/>
</dbReference>
<feature type="domain" description="RsbT co-antagonist protein RsbRD N-terminal" evidence="3">
    <location>
        <begin position="22"/>
        <end position="154"/>
    </location>
</feature>
<protein>
    <submittedName>
        <fullName evidence="5">Uncharacterized protein</fullName>
    </submittedName>
</protein>
<dbReference type="EMBL" id="LWGR01000012">
    <property type="protein sequence ID" value="KZM71268.1"/>
    <property type="molecule type" value="Genomic_DNA"/>
</dbReference>
<evidence type="ECO:0000259" key="2">
    <source>
        <dbReference type="Pfam" id="PF13556"/>
    </source>
</evidence>
<dbReference type="RefSeq" id="WP_067576632.1">
    <property type="nucleotide sequence ID" value="NZ_JABMCZ010000003.1"/>
</dbReference>
<comment type="similarity">
    <text evidence="1">Belongs to the CdaR family.</text>
</comment>
<dbReference type="STRING" id="455432.AWN90_00320"/>
<dbReference type="Gene3D" id="1.10.10.2840">
    <property type="entry name" value="PucR C-terminal helix-turn-helix domain"/>
    <property type="match status" value="1"/>
</dbReference>
<evidence type="ECO:0000256" key="1">
    <source>
        <dbReference type="ARBA" id="ARBA00006754"/>
    </source>
</evidence>
<evidence type="ECO:0000259" key="4">
    <source>
        <dbReference type="Pfam" id="PF17853"/>
    </source>
</evidence>
<proteinExistence type="inferred from homology"/>
<dbReference type="Proteomes" id="UP000076512">
    <property type="component" value="Unassembled WGS sequence"/>
</dbReference>
<dbReference type="Pfam" id="PF13556">
    <property type="entry name" value="HTH_30"/>
    <property type="match status" value="1"/>
</dbReference>
<comment type="caution">
    <text evidence="5">The sequence shown here is derived from an EMBL/GenBank/DDBJ whole genome shotgun (WGS) entry which is preliminary data.</text>
</comment>
<dbReference type="AlphaFoldDB" id="A0A161XD99"/>
<dbReference type="PANTHER" id="PTHR33744">
    <property type="entry name" value="CARBOHYDRATE DIACID REGULATOR"/>
    <property type="match status" value="1"/>
</dbReference>
<evidence type="ECO:0000313" key="5">
    <source>
        <dbReference type="EMBL" id="KZM71268.1"/>
    </source>
</evidence>
<feature type="domain" description="PucR C-terminal helix-turn-helix" evidence="2">
    <location>
        <begin position="322"/>
        <end position="371"/>
    </location>
</feature>
<dbReference type="InterPro" id="IPR041522">
    <property type="entry name" value="CdaR_GGDEF"/>
</dbReference>
<dbReference type="Pfam" id="PF14361">
    <property type="entry name" value="RsbRD_N"/>
    <property type="match status" value="1"/>
</dbReference>
<keyword evidence="6" id="KW-1185">Reference proteome</keyword>
<dbReference type="InterPro" id="IPR025751">
    <property type="entry name" value="RsbRD_N_dom"/>
</dbReference>
<dbReference type="Pfam" id="PF17853">
    <property type="entry name" value="GGDEF_2"/>
    <property type="match status" value="1"/>
</dbReference>
<organism evidence="5 6">
    <name type="scientific">Nocardia terpenica</name>
    <dbReference type="NCBI Taxonomy" id="455432"/>
    <lineage>
        <taxon>Bacteria</taxon>
        <taxon>Bacillati</taxon>
        <taxon>Actinomycetota</taxon>
        <taxon>Actinomycetes</taxon>
        <taxon>Mycobacteriales</taxon>
        <taxon>Nocardiaceae</taxon>
        <taxon>Nocardia</taxon>
    </lineage>
</organism>
<reference evidence="5 6" key="1">
    <citation type="submission" date="2016-04" db="EMBL/GenBank/DDBJ databases">
        <authorList>
            <person name="Evans L.H."/>
            <person name="Alamgir A."/>
            <person name="Owens N."/>
            <person name="Weber N.D."/>
            <person name="Virtaneva K."/>
            <person name="Barbian K."/>
            <person name="Babar A."/>
            <person name="Rosenke K."/>
        </authorList>
    </citation>
    <scope>NUCLEOTIDE SEQUENCE [LARGE SCALE GENOMIC DNA]</scope>
    <source>
        <strain evidence="5 6">IFM 0406</strain>
    </source>
</reference>
<name>A0A161XD99_9NOCA</name>
<dbReference type="InterPro" id="IPR051448">
    <property type="entry name" value="CdaR-like_regulators"/>
</dbReference>
<dbReference type="OrthoDB" id="3655573at2"/>
<dbReference type="InterPro" id="IPR025736">
    <property type="entry name" value="PucR_C-HTH_dom"/>
</dbReference>
<evidence type="ECO:0000259" key="3">
    <source>
        <dbReference type="Pfam" id="PF14361"/>
    </source>
</evidence>
<feature type="domain" description="CdaR GGDEF-like" evidence="4">
    <location>
        <begin position="170"/>
        <end position="278"/>
    </location>
</feature>
<accession>A0A161XD99</accession>